<evidence type="ECO:0000313" key="2">
    <source>
        <dbReference type="EMBL" id="KAK2147765.1"/>
    </source>
</evidence>
<feature type="transmembrane region" description="Helical" evidence="1">
    <location>
        <begin position="34"/>
        <end position="52"/>
    </location>
</feature>
<comment type="caution">
    <text evidence="2">The sequence shown here is derived from an EMBL/GenBank/DDBJ whole genome shotgun (WGS) entry which is preliminary data.</text>
</comment>
<dbReference type="Proteomes" id="UP001208570">
    <property type="component" value="Unassembled WGS sequence"/>
</dbReference>
<gene>
    <name evidence="2" type="ORF">LSH36_537g02038</name>
</gene>
<evidence type="ECO:0000256" key="1">
    <source>
        <dbReference type="SAM" id="Phobius"/>
    </source>
</evidence>
<keyword evidence="1" id="KW-1133">Transmembrane helix</keyword>
<accession>A0AAD9J8B6</accession>
<sequence>GSTSIYVSILFRLDDIRFCCVILRYLTADKQANMTLYGITVISAMFGIIFTTGRSDGKIYHHCFYEGGYCGIKNITCKGNKVIDITRSRIYYSPYWSLSGTYTNCTITNWSCYQKIDEPRSNCSGLSFCRIQTCLESQKQALECAGNMIANTMKINYRCIPRNTFTGSRSTRVTLSPTDTSRQTTSDDGELSLTIVCCCQIVLILL</sequence>
<feature type="non-terminal residue" evidence="2">
    <location>
        <position position="206"/>
    </location>
</feature>
<keyword evidence="1" id="KW-0812">Transmembrane</keyword>
<keyword evidence="1" id="KW-0472">Membrane</keyword>
<keyword evidence="3" id="KW-1185">Reference proteome</keyword>
<protein>
    <submittedName>
        <fullName evidence="2">Uncharacterized protein</fullName>
    </submittedName>
</protein>
<proteinExistence type="predicted"/>
<evidence type="ECO:0000313" key="3">
    <source>
        <dbReference type="Proteomes" id="UP001208570"/>
    </source>
</evidence>
<organism evidence="2 3">
    <name type="scientific">Paralvinella palmiformis</name>
    <dbReference type="NCBI Taxonomy" id="53620"/>
    <lineage>
        <taxon>Eukaryota</taxon>
        <taxon>Metazoa</taxon>
        <taxon>Spiralia</taxon>
        <taxon>Lophotrochozoa</taxon>
        <taxon>Annelida</taxon>
        <taxon>Polychaeta</taxon>
        <taxon>Sedentaria</taxon>
        <taxon>Canalipalpata</taxon>
        <taxon>Terebellida</taxon>
        <taxon>Terebelliformia</taxon>
        <taxon>Alvinellidae</taxon>
        <taxon>Paralvinella</taxon>
    </lineage>
</organism>
<name>A0AAD9J8B6_9ANNE</name>
<dbReference type="EMBL" id="JAODUP010000537">
    <property type="protein sequence ID" value="KAK2147765.1"/>
    <property type="molecule type" value="Genomic_DNA"/>
</dbReference>
<reference evidence="2" key="1">
    <citation type="journal article" date="2023" name="Mol. Biol. Evol.">
        <title>Third-Generation Sequencing Reveals the Adaptive Role of the Epigenome in Three Deep-Sea Polychaetes.</title>
        <authorList>
            <person name="Perez M."/>
            <person name="Aroh O."/>
            <person name="Sun Y."/>
            <person name="Lan Y."/>
            <person name="Juniper S.K."/>
            <person name="Young C.R."/>
            <person name="Angers B."/>
            <person name="Qian P.Y."/>
        </authorList>
    </citation>
    <scope>NUCLEOTIDE SEQUENCE</scope>
    <source>
        <strain evidence="2">P08H-3</strain>
    </source>
</reference>
<dbReference type="AlphaFoldDB" id="A0AAD9J8B6"/>